<organism evidence="1 2">
    <name type="scientific">Choiromyces venosus 120613-1</name>
    <dbReference type="NCBI Taxonomy" id="1336337"/>
    <lineage>
        <taxon>Eukaryota</taxon>
        <taxon>Fungi</taxon>
        <taxon>Dikarya</taxon>
        <taxon>Ascomycota</taxon>
        <taxon>Pezizomycotina</taxon>
        <taxon>Pezizomycetes</taxon>
        <taxon>Pezizales</taxon>
        <taxon>Tuberaceae</taxon>
        <taxon>Choiromyces</taxon>
    </lineage>
</organism>
<gene>
    <name evidence="1" type="ORF">L873DRAFT_1811746</name>
</gene>
<evidence type="ECO:0000313" key="2">
    <source>
        <dbReference type="Proteomes" id="UP000276215"/>
    </source>
</evidence>
<dbReference type="AlphaFoldDB" id="A0A3N4JD04"/>
<protein>
    <submittedName>
        <fullName evidence="1">Uncharacterized protein</fullName>
    </submittedName>
</protein>
<name>A0A3N4JD04_9PEZI</name>
<dbReference type="Proteomes" id="UP000276215">
    <property type="component" value="Unassembled WGS sequence"/>
</dbReference>
<dbReference type="EMBL" id="ML120417">
    <property type="protein sequence ID" value="RPA96122.1"/>
    <property type="molecule type" value="Genomic_DNA"/>
</dbReference>
<proteinExistence type="predicted"/>
<accession>A0A3N4JD04</accession>
<evidence type="ECO:0000313" key="1">
    <source>
        <dbReference type="EMBL" id="RPA96122.1"/>
    </source>
</evidence>
<keyword evidence="2" id="KW-1185">Reference proteome</keyword>
<sequence>MITVIALTITNGLWYGIKVCPSYPFWFAGNRSKNRCYYCTASPLGSSAFRMLLYVLR</sequence>
<reference evidence="1 2" key="1">
    <citation type="journal article" date="2018" name="Nat. Ecol. Evol.">
        <title>Pezizomycetes genomes reveal the molecular basis of ectomycorrhizal truffle lifestyle.</title>
        <authorList>
            <person name="Murat C."/>
            <person name="Payen T."/>
            <person name="Noel B."/>
            <person name="Kuo A."/>
            <person name="Morin E."/>
            <person name="Chen J."/>
            <person name="Kohler A."/>
            <person name="Krizsan K."/>
            <person name="Balestrini R."/>
            <person name="Da Silva C."/>
            <person name="Montanini B."/>
            <person name="Hainaut M."/>
            <person name="Levati E."/>
            <person name="Barry K.W."/>
            <person name="Belfiori B."/>
            <person name="Cichocki N."/>
            <person name="Clum A."/>
            <person name="Dockter R.B."/>
            <person name="Fauchery L."/>
            <person name="Guy J."/>
            <person name="Iotti M."/>
            <person name="Le Tacon F."/>
            <person name="Lindquist E.A."/>
            <person name="Lipzen A."/>
            <person name="Malagnac F."/>
            <person name="Mello A."/>
            <person name="Molinier V."/>
            <person name="Miyauchi S."/>
            <person name="Poulain J."/>
            <person name="Riccioni C."/>
            <person name="Rubini A."/>
            <person name="Sitrit Y."/>
            <person name="Splivallo R."/>
            <person name="Traeger S."/>
            <person name="Wang M."/>
            <person name="Zifcakova L."/>
            <person name="Wipf D."/>
            <person name="Zambonelli A."/>
            <person name="Paolocci F."/>
            <person name="Nowrousian M."/>
            <person name="Ottonello S."/>
            <person name="Baldrian P."/>
            <person name="Spatafora J.W."/>
            <person name="Henrissat B."/>
            <person name="Nagy L.G."/>
            <person name="Aury J.M."/>
            <person name="Wincker P."/>
            <person name="Grigoriev I.V."/>
            <person name="Bonfante P."/>
            <person name="Martin F.M."/>
        </authorList>
    </citation>
    <scope>NUCLEOTIDE SEQUENCE [LARGE SCALE GENOMIC DNA]</scope>
    <source>
        <strain evidence="1 2">120613-1</strain>
    </source>
</reference>